<keyword evidence="3" id="KW-1185">Reference proteome</keyword>
<gene>
    <name evidence="2" type="ORF">OFLC_LOCUS11214</name>
</gene>
<evidence type="ECO:0000313" key="3">
    <source>
        <dbReference type="Proteomes" id="UP000267606"/>
    </source>
</evidence>
<protein>
    <submittedName>
        <fullName evidence="4">Zinc finger CCCH domain-containing protein 13</fullName>
    </submittedName>
</protein>
<sequence length="189" mass="22774">ARPFVEKLFRIIRERSYITTTTATSITAPTLQSKNSFAIMCEKKKDIDERKEIKEKRENVKKKNISQSDKEREQQKIRDEKESGKISISETVPGPTQKPVRKRISPPTDIPQREESRRDHSANRFERRRSRSPRERRLERGDRNLDRRVAPLPARLQHWQPDRYKTDRPERPERKRSRSPRSPYERQRY</sequence>
<dbReference type="AlphaFoldDB" id="A0A183HUQ2"/>
<name>A0A183HUQ2_9BILA</name>
<proteinExistence type="predicted"/>
<feature type="compositionally biased region" description="Basic and acidic residues" evidence="1">
    <location>
        <begin position="68"/>
        <end position="84"/>
    </location>
</feature>
<dbReference type="EMBL" id="UZAJ01015920">
    <property type="protein sequence ID" value="VDO74822.1"/>
    <property type="molecule type" value="Genomic_DNA"/>
</dbReference>
<dbReference type="Proteomes" id="UP000267606">
    <property type="component" value="Unassembled WGS sequence"/>
</dbReference>
<dbReference type="WBParaSite" id="OFLC_0001121401-mRNA-1">
    <property type="protein sequence ID" value="OFLC_0001121401-mRNA-1"/>
    <property type="gene ID" value="OFLC_0001121401"/>
</dbReference>
<feature type="compositionally biased region" description="Basic and acidic residues" evidence="1">
    <location>
        <begin position="44"/>
        <end position="58"/>
    </location>
</feature>
<feature type="compositionally biased region" description="Basic and acidic residues" evidence="1">
    <location>
        <begin position="160"/>
        <end position="173"/>
    </location>
</feature>
<reference evidence="4" key="1">
    <citation type="submission" date="2016-06" db="UniProtKB">
        <authorList>
            <consortium name="WormBaseParasite"/>
        </authorList>
    </citation>
    <scope>IDENTIFICATION</scope>
</reference>
<feature type="region of interest" description="Disordered" evidence="1">
    <location>
        <begin position="44"/>
        <end position="189"/>
    </location>
</feature>
<evidence type="ECO:0000256" key="1">
    <source>
        <dbReference type="SAM" id="MobiDB-lite"/>
    </source>
</evidence>
<reference evidence="2 3" key="2">
    <citation type="submission" date="2018-11" db="EMBL/GenBank/DDBJ databases">
        <authorList>
            <consortium name="Pathogen Informatics"/>
        </authorList>
    </citation>
    <scope>NUCLEOTIDE SEQUENCE [LARGE SCALE GENOMIC DNA]</scope>
</reference>
<evidence type="ECO:0000313" key="4">
    <source>
        <dbReference type="WBParaSite" id="OFLC_0001121401-mRNA-1"/>
    </source>
</evidence>
<evidence type="ECO:0000313" key="2">
    <source>
        <dbReference type="EMBL" id="VDO74822.1"/>
    </source>
</evidence>
<accession>A0A183HUQ2</accession>
<feature type="compositionally biased region" description="Basic and acidic residues" evidence="1">
    <location>
        <begin position="132"/>
        <end position="149"/>
    </location>
</feature>
<feature type="compositionally biased region" description="Basic and acidic residues" evidence="1">
    <location>
        <begin position="111"/>
        <end position="125"/>
    </location>
</feature>
<organism evidence="4">
    <name type="scientific">Onchocerca flexuosa</name>
    <dbReference type="NCBI Taxonomy" id="387005"/>
    <lineage>
        <taxon>Eukaryota</taxon>
        <taxon>Metazoa</taxon>
        <taxon>Ecdysozoa</taxon>
        <taxon>Nematoda</taxon>
        <taxon>Chromadorea</taxon>
        <taxon>Rhabditida</taxon>
        <taxon>Spirurina</taxon>
        <taxon>Spiruromorpha</taxon>
        <taxon>Filarioidea</taxon>
        <taxon>Onchocercidae</taxon>
        <taxon>Onchocerca</taxon>
    </lineage>
</organism>
<dbReference type="STRING" id="387005.A0A183HUQ2"/>